<feature type="domain" description="PPM-type phosphatase" evidence="1">
    <location>
        <begin position="161"/>
        <end position="413"/>
    </location>
</feature>
<dbReference type="PROSITE" id="PS51746">
    <property type="entry name" value="PPM_2"/>
    <property type="match status" value="1"/>
</dbReference>
<dbReference type="SMART" id="SM00331">
    <property type="entry name" value="PP2C_SIG"/>
    <property type="match status" value="1"/>
</dbReference>
<dbReference type="RefSeq" id="WP_066788009.1">
    <property type="nucleotide sequence ID" value="NZ_LWQS01000058.1"/>
</dbReference>
<evidence type="ECO:0000259" key="1">
    <source>
        <dbReference type="PROSITE" id="PS51746"/>
    </source>
</evidence>
<dbReference type="Pfam" id="PF13672">
    <property type="entry name" value="PP2C_2"/>
    <property type="match status" value="1"/>
</dbReference>
<reference evidence="2 3" key="1">
    <citation type="submission" date="2016-04" db="EMBL/GenBank/DDBJ databases">
        <title>Chloroflexus islandicus sp. nov., a thermophilic filamentous anoxygenic phototrophic bacterium from geyser Strokkur (Iceland).</title>
        <authorList>
            <person name="Gaisin V.A."/>
            <person name="Kalashnikov A.M."/>
            <person name="Sukhacheva M.V."/>
            <person name="Grouzdev D.S."/>
            <person name="Ivanov T.M."/>
            <person name="Kuznetsov B."/>
            <person name="Gorlenko V.M."/>
        </authorList>
    </citation>
    <scope>NUCLEOTIDE SEQUENCE [LARGE SCALE GENOMIC DNA]</scope>
    <source>
        <strain evidence="3">isl-2</strain>
    </source>
</reference>
<sequence>MATQDIGRCRVCGKATGKAQQVCPHCGAPLDPFPERVIVTGERQLALTADTISLHDLLAIVEAGVAFWRRRYESSTGVAREQAAYALHELSQILASLAQQIAQGRETVQITTRLPAQRRYPLACPLCGRGNRAQARFCVSCGAALQPSRRASVPPPPLQAQIAVRSHIGQVRTVNEDTVYAGAFSRGDEPLGALLLVADGMGGAAAGEIASQIAAETVKTSLQQALNKALPDHDDGWLALLQAAAQAAHEQVAAVARADQQRAGMGTTLTVALAVGRRAYLAHVGDSRAYLITPGSAGESPAWQQLTTDHTIVARLVDIGQLSPAAARTHPQRHILYRSLGADQPLAADTRAQPLAPGDILLLCSDGLYNHVSDDELARLAVSQPPDRAATALIELANQRGGHDNISVAIARFTNRSAT</sequence>
<protein>
    <submittedName>
        <fullName evidence="2">Protein phosphatase</fullName>
    </submittedName>
</protein>
<comment type="caution">
    <text evidence="2">The sequence shown here is derived from an EMBL/GenBank/DDBJ whole genome shotgun (WGS) entry which is preliminary data.</text>
</comment>
<dbReference type="AlphaFoldDB" id="A0A178M9H8"/>
<dbReference type="OrthoDB" id="152713at2"/>
<dbReference type="PANTHER" id="PTHR47992">
    <property type="entry name" value="PROTEIN PHOSPHATASE"/>
    <property type="match status" value="1"/>
</dbReference>
<evidence type="ECO:0000313" key="2">
    <source>
        <dbReference type="EMBL" id="OAN45186.1"/>
    </source>
</evidence>
<dbReference type="EMBL" id="LWQS01000058">
    <property type="protein sequence ID" value="OAN45186.1"/>
    <property type="molecule type" value="Genomic_DNA"/>
</dbReference>
<dbReference type="InterPro" id="IPR036457">
    <property type="entry name" value="PPM-type-like_dom_sf"/>
</dbReference>
<dbReference type="SUPFAM" id="SSF81606">
    <property type="entry name" value="PP2C-like"/>
    <property type="match status" value="1"/>
</dbReference>
<dbReference type="SMART" id="SM00332">
    <property type="entry name" value="PP2Cc"/>
    <property type="match status" value="1"/>
</dbReference>
<proteinExistence type="predicted"/>
<dbReference type="Gene3D" id="3.60.40.10">
    <property type="entry name" value="PPM-type phosphatase domain"/>
    <property type="match status" value="1"/>
</dbReference>
<dbReference type="GO" id="GO:0004722">
    <property type="term" value="F:protein serine/threonine phosphatase activity"/>
    <property type="evidence" value="ECO:0007669"/>
    <property type="project" value="InterPro"/>
</dbReference>
<dbReference type="InterPro" id="IPR001932">
    <property type="entry name" value="PPM-type_phosphatase-like_dom"/>
</dbReference>
<keyword evidence="3" id="KW-1185">Reference proteome</keyword>
<evidence type="ECO:0000313" key="3">
    <source>
        <dbReference type="Proteomes" id="UP000078287"/>
    </source>
</evidence>
<name>A0A178M9H8_9CHLR</name>
<accession>A0A178M9H8</accession>
<dbReference type="InterPro" id="IPR015655">
    <property type="entry name" value="PP2C"/>
</dbReference>
<gene>
    <name evidence="2" type="ORF">A6A03_15375</name>
</gene>
<dbReference type="CDD" id="cd00143">
    <property type="entry name" value="PP2Cc"/>
    <property type="match status" value="1"/>
</dbReference>
<organism evidence="2 3">
    <name type="scientific">Chloroflexus islandicus</name>
    <dbReference type="NCBI Taxonomy" id="1707952"/>
    <lineage>
        <taxon>Bacteria</taxon>
        <taxon>Bacillati</taxon>
        <taxon>Chloroflexota</taxon>
        <taxon>Chloroflexia</taxon>
        <taxon>Chloroflexales</taxon>
        <taxon>Chloroflexineae</taxon>
        <taxon>Chloroflexaceae</taxon>
        <taxon>Chloroflexus</taxon>
    </lineage>
</organism>
<dbReference type="Proteomes" id="UP000078287">
    <property type="component" value="Unassembled WGS sequence"/>
</dbReference>
<dbReference type="STRING" id="1707952.A6A03_15375"/>